<keyword evidence="3 6" id="KW-0812">Transmembrane</keyword>
<dbReference type="InterPro" id="IPR043216">
    <property type="entry name" value="PAP-like"/>
</dbReference>
<dbReference type="SUPFAM" id="SSF48317">
    <property type="entry name" value="Acid phosphatase/Vanadium-dependent haloperoxidase"/>
    <property type="match status" value="1"/>
</dbReference>
<feature type="transmembrane region" description="Helical" evidence="6">
    <location>
        <begin position="133"/>
        <end position="150"/>
    </location>
</feature>
<dbReference type="InterPro" id="IPR036938">
    <property type="entry name" value="PAP2/HPO_sf"/>
</dbReference>
<keyword evidence="8" id="KW-1185">Reference proteome</keyword>
<organism evidence="8 9">
    <name type="scientific">Ditylenchus dipsaci</name>
    <dbReference type="NCBI Taxonomy" id="166011"/>
    <lineage>
        <taxon>Eukaryota</taxon>
        <taxon>Metazoa</taxon>
        <taxon>Ecdysozoa</taxon>
        <taxon>Nematoda</taxon>
        <taxon>Chromadorea</taxon>
        <taxon>Rhabditida</taxon>
        <taxon>Tylenchina</taxon>
        <taxon>Tylenchomorpha</taxon>
        <taxon>Sphaerularioidea</taxon>
        <taxon>Anguinidae</taxon>
        <taxon>Anguininae</taxon>
        <taxon>Ditylenchus</taxon>
    </lineage>
</organism>
<dbReference type="AlphaFoldDB" id="A0A915DZ29"/>
<proteinExistence type="inferred from homology"/>
<dbReference type="WBParaSite" id="jg24460.2">
    <property type="protein sequence ID" value="jg24460.2"/>
    <property type="gene ID" value="jg24460"/>
</dbReference>
<evidence type="ECO:0000313" key="8">
    <source>
        <dbReference type="Proteomes" id="UP000887574"/>
    </source>
</evidence>
<protein>
    <submittedName>
        <fullName evidence="9">Phosphatidic acid phosphatase type 2/haloperoxidase domain-containing protein</fullName>
    </submittedName>
</protein>
<comment type="similarity">
    <text evidence="2">Belongs to the PA-phosphatase related phosphoesterase family.</text>
</comment>
<dbReference type="GO" id="GO:0008195">
    <property type="term" value="F:phosphatidate phosphatase activity"/>
    <property type="evidence" value="ECO:0007669"/>
    <property type="project" value="TreeGrafter"/>
</dbReference>
<dbReference type="GO" id="GO:0007165">
    <property type="term" value="P:signal transduction"/>
    <property type="evidence" value="ECO:0007669"/>
    <property type="project" value="TreeGrafter"/>
</dbReference>
<dbReference type="InterPro" id="IPR000326">
    <property type="entry name" value="PAP2/HPO"/>
</dbReference>
<reference evidence="9" key="1">
    <citation type="submission" date="2022-11" db="UniProtKB">
        <authorList>
            <consortium name="WormBaseParasite"/>
        </authorList>
    </citation>
    <scope>IDENTIFICATION</scope>
</reference>
<dbReference type="SMART" id="SM00014">
    <property type="entry name" value="acidPPc"/>
    <property type="match status" value="1"/>
</dbReference>
<evidence type="ECO:0000259" key="7">
    <source>
        <dbReference type="SMART" id="SM00014"/>
    </source>
</evidence>
<evidence type="ECO:0000313" key="9">
    <source>
        <dbReference type="WBParaSite" id="jg24460.2"/>
    </source>
</evidence>
<dbReference type="PANTHER" id="PTHR10165">
    <property type="entry name" value="LIPID PHOSPHATE PHOSPHATASE"/>
    <property type="match status" value="1"/>
</dbReference>
<dbReference type="PANTHER" id="PTHR10165:SF103">
    <property type="entry name" value="PHOSPHOLIPID PHOSPHATASE HOMOLOG 1.2 HOMOLOG"/>
    <property type="match status" value="1"/>
</dbReference>
<evidence type="ECO:0000256" key="5">
    <source>
        <dbReference type="ARBA" id="ARBA00023136"/>
    </source>
</evidence>
<comment type="subcellular location">
    <subcellularLocation>
        <location evidence="1">Membrane</location>
        <topology evidence="1">Multi-pass membrane protein</topology>
    </subcellularLocation>
</comment>
<evidence type="ECO:0000256" key="1">
    <source>
        <dbReference type="ARBA" id="ARBA00004141"/>
    </source>
</evidence>
<evidence type="ECO:0000256" key="3">
    <source>
        <dbReference type="ARBA" id="ARBA00022692"/>
    </source>
</evidence>
<accession>A0A915DZ29</accession>
<keyword evidence="4 6" id="KW-1133">Transmembrane helix</keyword>
<evidence type="ECO:0000256" key="6">
    <source>
        <dbReference type="SAM" id="Phobius"/>
    </source>
</evidence>
<dbReference type="GO" id="GO:0006644">
    <property type="term" value="P:phospholipid metabolic process"/>
    <property type="evidence" value="ECO:0007669"/>
    <property type="project" value="InterPro"/>
</dbReference>
<name>A0A915DZ29_9BILA</name>
<evidence type="ECO:0000256" key="4">
    <source>
        <dbReference type="ARBA" id="ARBA00022989"/>
    </source>
</evidence>
<evidence type="ECO:0000256" key="2">
    <source>
        <dbReference type="ARBA" id="ARBA00008816"/>
    </source>
</evidence>
<keyword evidence="5 6" id="KW-0472">Membrane</keyword>
<feature type="domain" description="Phosphatidic acid phosphatase type 2/haloperoxidase" evidence="7">
    <location>
        <begin position="11"/>
        <end position="148"/>
    </location>
</feature>
<dbReference type="GO" id="GO:0046839">
    <property type="term" value="P:phospholipid dephosphorylation"/>
    <property type="evidence" value="ECO:0007669"/>
    <property type="project" value="TreeGrafter"/>
</dbReference>
<sequence length="184" mass="20744">MDEFSIPPCSNGPVSFDFPIGWFASSVKNSIGRLRPHFLDVCKWLYYILITLHLSNFVFDQMWISTIVQPSQFIDEYVCSSPESSSKIIDSRLSFFSGHSSSAFIVPHSLLCTFMPESDSLKILDHKHHASDVVVGGFVGILMACLMLYCNQHLLVARRSSFGKGLDIYHNDASEESTDHMDRV</sequence>
<dbReference type="Proteomes" id="UP000887574">
    <property type="component" value="Unplaced"/>
</dbReference>
<dbReference type="Gene3D" id="1.20.144.10">
    <property type="entry name" value="Phosphatidic acid phosphatase type 2/haloperoxidase"/>
    <property type="match status" value="1"/>
</dbReference>
<dbReference type="GO" id="GO:0005886">
    <property type="term" value="C:plasma membrane"/>
    <property type="evidence" value="ECO:0007669"/>
    <property type="project" value="TreeGrafter"/>
</dbReference>